<dbReference type="RefSeq" id="WP_111902651.1">
    <property type="nucleotide sequence ID" value="NZ_QLNP01000047.1"/>
</dbReference>
<evidence type="ECO:0000256" key="1">
    <source>
        <dbReference type="SAM" id="SignalP"/>
    </source>
</evidence>
<dbReference type="Pfam" id="PF00089">
    <property type="entry name" value="Trypsin"/>
    <property type="match status" value="2"/>
</dbReference>
<sequence>MRIWKKLRARGGAAAVLAVAAVLALTTAVPAGAVTGDYTKDTEHPFVGLVVFYGPTGEFHHRCSGSLLTPTVFLTAGHCTAVGSSARVYFQQDAGADWSPDTGTDPDTGYPGPCAEGTLGTQCAESSKLYNYGYTSMAEVPETKDVGLVILEQPILLEEYARLAAPGTLDALASRRGQQETTFTVSGYGISEVNPVSDTSFRERLMAESKLTNLTSASADGYNIQTNGNGKGMGGTCTADSGGPLFYGGITSNLITGITSFNHNRYCKGTNFSYRTDRQDVIDWITKTAGIPAADIVVKAP</sequence>
<dbReference type="InterPro" id="IPR009003">
    <property type="entry name" value="Peptidase_S1_PA"/>
</dbReference>
<dbReference type="PROSITE" id="PS50240">
    <property type="entry name" value="TRYPSIN_DOM"/>
    <property type="match status" value="1"/>
</dbReference>
<dbReference type="PANTHER" id="PTHR24260:SF136">
    <property type="entry name" value="GH08193P-RELATED"/>
    <property type="match status" value="1"/>
</dbReference>
<name>A0A328HJD9_ARTGO</name>
<gene>
    <name evidence="3" type="ORF">DBZ45_03925</name>
</gene>
<feature type="signal peptide" evidence="1">
    <location>
        <begin position="1"/>
        <end position="33"/>
    </location>
</feature>
<dbReference type="Gene3D" id="2.40.10.10">
    <property type="entry name" value="Trypsin-like serine proteases"/>
    <property type="match status" value="1"/>
</dbReference>
<dbReference type="InterPro" id="IPR001314">
    <property type="entry name" value="Peptidase_S1A"/>
</dbReference>
<dbReference type="AlphaFoldDB" id="A0A328HJD9"/>
<evidence type="ECO:0000259" key="2">
    <source>
        <dbReference type="PROSITE" id="PS50240"/>
    </source>
</evidence>
<proteinExistence type="predicted"/>
<evidence type="ECO:0000313" key="3">
    <source>
        <dbReference type="EMBL" id="RAM38612.1"/>
    </source>
</evidence>
<feature type="domain" description="Peptidase S1" evidence="2">
    <location>
        <begin position="33"/>
        <end position="290"/>
    </location>
</feature>
<dbReference type="InterPro" id="IPR001254">
    <property type="entry name" value="Trypsin_dom"/>
</dbReference>
<comment type="caution">
    <text evidence="3">The sequence shown here is derived from an EMBL/GenBank/DDBJ whole genome shotgun (WGS) entry which is preliminary data.</text>
</comment>
<keyword evidence="1" id="KW-0732">Signal</keyword>
<dbReference type="Proteomes" id="UP000249166">
    <property type="component" value="Unassembled WGS sequence"/>
</dbReference>
<dbReference type="SUPFAM" id="SSF50494">
    <property type="entry name" value="Trypsin-like serine proteases"/>
    <property type="match status" value="1"/>
</dbReference>
<dbReference type="InterPro" id="IPR018114">
    <property type="entry name" value="TRYPSIN_HIS"/>
</dbReference>
<dbReference type="InterPro" id="IPR043504">
    <property type="entry name" value="Peptidase_S1_PA_chymotrypsin"/>
</dbReference>
<dbReference type="PANTHER" id="PTHR24260">
    <property type="match status" value="1"/>
</dbReference>
<dbReference type="GO" id="GO:0004252">
    <property type="term" value="F:serine-type endopeptidase activity"/>
    <property type="evidence" value="ECO:0007669"/>
    <property type="project" value="InterPro"/>
</dbReference>
<dbReference type="PROSITE" id="PS00134">
    <property type="entry name" value="TRYPSIN_HIS"/>
    <property type="match status" value="1"/>
</dbReference>
<feature type="chain" id="PRO_5016367381" description="Peptidase S1 domain-containing protein" evidence="1">
    <location>
        <begin position="34"/>
        <end position="301"/>
    </location>
</feature>
<dbReference type="SMART" id="SM00020">
    <property type="entry name" value="Tryp_SPc"/>
    <property type="match status" value="1"/>
</dbReference>
<reference evidence="3 4" key="1">
    <citation type="submission" date="2018-04" db="EMBL/GenBank/DDBJ databases">
        <title>Bacteria isolated from cave deposits of Manipur.</title>
        <authorList>
            <person name="Sahoo D."/>
            <person name="Sarangthem I."/>
            <person name="Nandeibam J."/>
        </authorList>
    </citation>
    <scope>NUCLEOTIDE SEQUENCE [LARGE SCALE GENOMIC DNA]</scope>
    <source>
        <strain evidence="4">mrc11</strain>
    </source>
</reference>
<protein>
    <recommendedName>
        <fullName evidence="2">Peptidase S1 domain-containing protein</fullName>
    </recommendedName>
</protein>
<dbReference type="EMBL" id="QLNP01000047">
    <property type="protein sequence ID" value="RAM38612.1"/>
    <property type="molecule type" value="Genomic_DNA"/>
</dbReference>
<organism evidence="3 4">
    <name type="scientific">Arthrobacter globiformis</name>
    <dbReference type="NCBI Taxonomy" id="1665"/>
    <lineage>
        <taxon>Bacteria</taxon>
        <taxon>Bacillati</taxon>
        <taxon>Actinomycetota</taxon>
        <taxon>Actinomycetes</taxon>
        <taxon>Micrococcales</taxon>
        <taxon>Micrococcaceae</taxon>
        <taxon>Arthrobacter</taxon>
    </lineage>
</organism>
<evidence type="ECO:0000313" key="4">
    <source>
        <dbReference type="Proteomes" id="UP000249166"/>
    </source>
</evidence>
<accession>A0A328HJD9</accession>
<dbReference type="InterPro" id="IPR051333">
    <property type="entry name" value="CLIP_Serine_Protease"/>
</dbReference>
<dbReference type="PRINTS" id="PR00722">
    <property type="entry name" value="CHYMOTRYPSIN"/>
</dbReference>
<dbReference type="GO" id="GO:0006508">
    <property type="term" value="P:proteolysis"/>
    <property type="evidence" value="ECO:0007669"/>
    <property type="project" value="InterPro"/>
</dbReference>
<dbReference type="OrthoDB" id="3657335at2"/>